<evidence type="ECO:0000256" key="7">
    <source>
        <dbReference type="ARBA" id="ARBA00022842"/>
    </source>
</evidence>
<dbReference type="InterPro" id="IPR032828">
    <property type="entry name" value="PolyA_RNA-bd"/>
</dbReference>
<protein>
    <submittedName>
        <fullName evidence="11">tRNA nucleotidyltransferase/poly(A) polymerase family protein</fullName>
    </submittedName>
</protein>
<dbReference type="GO" id="GO:0046872">
    <property type="term" value="F:metal ion binding"/>
    <property type="evidence" value="ECO:0007669"/>
    <property type="project" value="UniProtKB-KW"/>
</dbReference>
<dbReference type="Gene3D" id="3.30.460.10">
    <property type="entry name" value="Beta Polymerase, domain 2"/>
    <property type="match status" value="1"/>
</dbReference>
<dbReference type="Pfam" id="PF12627">
    <property type="entry name" value="PolyA_pol_RNAbd"/>
    <property type="match status" value="1"/>
</dbReference>
<dbReference type="EMBL" id="AGCJ01000030">
    <property type="protein sequence ID" value="EHM41629.1"/>
    <property type="molecule type" value="Genomic_DNA"/>
</dbReference>
<keyword evidence="6" id="KW-0547">Nucleotide-binding</keyword>
<dbReference type="PANTHER" id="PTHR46173:SF1">
    <property type="entry name" value="CCA TRNA NUCLEOTIDYLTRANSFERASE 1, MITOCHONDRIAL"/>
    <property type="match status" value="1"/>
</dbReference>
<accession>G9YGT1</accession>
<comment type="caution">
    <text evidence="11">The sequence shown here is derived from an EMBL/GenBank/DDBJ whole genome shotgun (WGS) entry which is preliminary data.</text>
</comment>
<organism evidence="11 12">
    <name type="scientific">Anaeroglobus geminatus F0357</name>
    <dbReference type="NCBI Taxonomy" id="861450"/>
    <lineage>
        <taxon>Bacteria</taxon>
        <taxon>Bacillati</taxon>
        <taxon>Bacillota</taxon>
        <taxon>Negativicutes</taxon>
        <taxon>Veillonellales</taxon>
        <taxon>Veillonellaceae</taxon>
        <taxon>Anaeroglobus</taxon>
    </lineage>
</organism>
<dbReference type="GO" id="GO:0016779">
    <property type="term" value="F:nucleotidyltransferase activity"/>
    <property type="evidence" value="ECO:0007669"/>
    <property type="project" value="UniProtKB-KW"/>
</dbReference>
<evidence type="ECO:0000256" key="5">
    <source>
        <dbReference type="ARBA" id="ARBA00022723"/>
    </source>
</evidence>
<reference evidence="11 12" key="1">
    <citation type="submission" date="2011-08" db="EMBL/GenBank/DDBJ databases">
        <authorList>
            <person name="Weinstock G."/>
            <person name="Sodergren E."/>
            <person name="Clifton S."/>
            <person name="Fulton L."/>
            <person name="Fulton B."/>
            <person name="Courtney L."/>
            <person name="Fronick C."/>
            <person name="Harrison M."/>
            <person name="Strong C."/>
            <person name="Farmer C."/>
            <person name="Delahaunty K."/>
            <person name="Markovic C."/>
            <person name="Hall O."/>
            <person name="Minx P."/>
            <person name="Tomlinson C."/>
            <person name="Mitreva M."/>
            <person name="Hou S."/>
            <person name="Chen J."/>
            <person name="Wollam A."/>
            <person name="Pepin K.H."/>
            <person name="Johnson M."/>
            <person name="Bhonagiri V."/>
            <person name="Zhang X."/>
            <person name="Suruliraj S."/>
            <person name="Warren W."/>
            <person name="Chinwalla A."/>
            <person name="Mardis E.R."/>
            <person name="Wilson R.K."/>
        </authorList>
    </citation>
    <scope>NUCLEOTIDE SEQUENCE [LARGE SCALE GENOMIC DNA]</scope>
    <source>
        <strain evidence="11 12">F0357</strain>
    </source>
</reference>
<evidence type="ECO:0000256" key="1">
    <source>
        <dbReference type="ARBA" id="ARBA00001946"/>
    </source>
</evidence>
<evidence type="ECO:0000259" key="10">
    <source>
        <dbReference type="Pfam" id="PF12627"/>
    </source>
</evidence>
<keyword evidence="12" id="KW-1185">Reference proteome</keyword>
<gene>
    <name evidence="11" type="ORF">HMPREF0080_00851</name>
</gene>
<dbReference type="Gene3D" id="1.10.3090.10">
    <property type="entry name" value="cca-adding enzyme, domain 2"/>
    <property type="match status" value="1"/>
</dbReference>
<name>G9YGT1_9FIRM</name>
<dbReference type="PANTHER" id="PTHR46173">
    <property type="entry name" value="CCA TRNA NUCLEOTIDYLTRANSFERASE 1, MITOCHONDRIAL"/>
    <property type="match status" value="1"/>
</dbReference>
<dbReference type="GO" id="GO:0000166">
    <property type="term" value="F:nucleotide binding"/>
    <property type="evidence" value="ECO:0007669"/>
    <property type="project" value="UniProtKB-KW"/>
</dbReference>
<keyword evidence="7" id="KW-0460">Magnesium</keyword>
<feature type="domain" description="Poly A polymerase head" evidence="9">
    <location>
        <begin position="19"/>
        <end position="143"/>
    </location>
</feature>
<dbReference type="OrthoDB" id="9805698at2"/>
<keyword evidence="4" id="KW-0548">Nucleotidyltransferase</keyword>
<keyword evidence="2 8" id="KW-0808">Transferase</keyword>
<dbReference type="InterPro" id="IPR002646">
    <property type="entry name" value="PolA_pol_head_dom"/>
</dbReference>
<dbReference type="SUPFAM" id="SSF81891">
    <property type="entry name" value="Poly A polymerase C-terminal region-like"/>
    <property type="match status" value="1"/>
</dbReference>
<dbReference type="Pfam" id="PF01743">
    <property type="entry name" value="PolyA_pol"/>
    <property type="match status" value="1"/>
</dbReference>
<dbReference type="SUPFAM" id="SSF81301">
    <property type="entry name" value="Nucleotidyltransferase"/>
    <property type="match status" value="1"/>
</dbReference>
<evidence type="ECO:0000256" key="2">
    <source>
        <dbReference type="ARBA" id="ARBA00022679"/>
    </source>
</evidence>
<comment type="cofactor">
    <cofactor evidence="1">
        <name>Mg(2+)</name>
        <dbReference type="ChEBI" id="CHEBI:18420"/>
    </cofactor>
</comment>
<dbReference type="PATRIC" id="fig|861450.3.peg.804"/>
<comment type="similarity">
    <text evidence="8">Belongs to the tRNA nucleotidyltransferase/poly(A) polymerase family.</text>
</comment>
<keyword evidence="3" id="KW-0819">tRNA processing</keyword>
<sequence>MKEVVHRILRALNDAGFEAYVVGGAVRDLLMHKEPHDYDITTSARPEEIMAVAAKQNWQSVDVNGKTFGVVVLVIGGETYEVASFRGEVYGEDSHRPERVWYAASLREDVMRRDFTINALAMDTAGQVYDYVGGRKDIRKRRLAAVGNAKERFQEDALRLFRLCRFAGQLDFLPEKKTQDAMPQAFGRVAGLSSDRVVAEIERLLVTPAAYKGLDILVRSGLGNCSCRRKENGAYVNVPIMPEFSHLPDTPQSPPFHVFDAWIHTLAVISYTPADLTLRYAALFHDVAKGSAGIRSIRDGRYTDYGHDRAGARIAAEVMMRWRRNKACIRRVAWLVKTHMKFHYFANTGQGNVVKWLRHEAGSNDFHSTAELAAAVRQATALAVADAKGCRPDANTDGTVSFGKYMEELAGSMPVGTGDLQYDRRVPEICGSRTGDCLRVLLKRVQDGTLANEPDVFADAAERWMKRRST</sequence>
<evidence type="ECO:0000313" key="12">
    <source>
        <dbReference type="Proteomes" id="UP000005481"/>
    </source>
</evidence>
<keyword evidence="8" id="KW-0694">RNA-binding</keyword>
<evidence type="ECO:0000256" key="8">
    <source>
        <dbReference type="RuleBase" id="RU003953"/>
    </source>
</evidence>
<dbReference type="eggNOG" id="COG0617">
    <property type="taxonomic scope" value="Bacteria"/>
</dbReference>
<evidence type="ECO:0000256" key="3">
    <source>
        <dbReference type="ARBA" id="ARBA00022694"/>
    </source>
</evidence>
<dbReference type="AlphaFoldDB" id="G9YGT1"/>
<keyword evidence="5" id="KW-0479">Metal-binding</keyword>
<dbReference type="GO" id="GO:0000049">
    <property type="term" value="F:tRNA binding"/>
    <property type="evidence" value="ECO:0007669"/>
    <property type="project" value="TreeGrafter"/>
</dbReference>
<proteinExistence type="inferred from homology"/>
<evidence type="ECO:0000259" key="9">
    <source>
        <dbReference type="Pfam" id="PF01743"/>
    </source>
</evidence>
<dbReference type="CDD" id="cd05398">
    <property type="entry name" value="NT_ClassII-CCAase"/>
    <property type="match status" value="1"/>
</dbReference>
<evidence type="ECO:0000256" key="4">
    <source>
        <dbReference type="ARBA" id="ARBA00022695"/>
    </source>
</evidence>
<dbReference type="STRING" id="861450.HMPREF0080_00851"/>
<dbReference type="InterPro" id="IPR043519">
    <property type="entry name" value="NT_sf"/>
</dbReference>
<dbReference type="CDD" id="cd00077">
    <property type="entry name" value="HDc"/>
    <property type="match status" value="1"/>
</dbReference>
<dbReference type="HOGENOM" id="CLU_015961_3_1_9"/>
<feature type="domain" description="tRNA nucleotidyltransferase/poly(A) polymerase RNA and SrmB- binding" evidence="10">
    <location>
        <begin position="172"/>
        <end position="222"/>
    </location>
</feature>
<dbReference type="InterPro" id="IPR050264">
    <property type="entry name" value="Bact_CCA-adding_enz_type3_sf"/>
</dbReference>
<dbReference type="Proteomes" id="UP000005481">
    <property type="component" value="Unassembled WGS sequence"/>
</dbReference>
<dbReference type="GO" id="GO:0008033">
    <property type="term" value="P:tRNA processing"/>
    <property type="evidence" value="ECO:0007669"/>
    <property type="project" value="UniProtKB-KW"/>
</dbReference>
<dbReference type="RefSeq" id="WP_006789837.1">
    <property type="nucleotide sequence ID" value="NZ_JH417580.1"/>
</dbReference>
<evidence type="ECO:0000313" key="11">
    <source>
        <dbReference type="EMBL" id="EHM41629.1"/>
    </source>
</evidence>
<dbReference type="InterPro" id="IPR003607">
    <property type="entry name" value="HD/PDEase_dom"/>
</dbReference>
<evidence type="ECO:0000256" key="6">
    <source>
        <dbReference type="ARBA" id="ARBA00022741"/>
    </source>
</evidence>